<dbReference type="Gene3D" id="3.40.50.1000">
    <property type="entry name" value="HAD superfamily/HAD-like"/>
    <property type="match status" value="1"/>
</dbReference>
<dbReference type="PANTHER" id="PTHR43768">
    <property type="entry name" value="TREHALOSE 6-PHOSPHATE PHOSPHATASE"/>
    <property type="match status" value="1"/>
</dbReference>
<keyword evidence="4" id="KW-0460">Magnesium</keyword>
<keyword evidence="6" id="KW-1185">Reference proteome</keyword>
<dbReference type="NCBIfam" id="TIGR00685">
    <property type="entry name" value="T6PP"/>
    <property type="match status" value="1"/>
</dbReference>
<proteinExistence type="inferred from homology"/>
<organism evidence="5 6">
    <name type="scientific">Chelatococcus asaccharovorans</name>
    <dbReference type="NCBI Taxonomy" id="28210"/>
    <lineage>
        <taxon>Bacteria</taxon>
        <taxon>Pseudomonadati</taxon>
        <taxon>Pseudomonadota</taxon>
        <taxon>Alphaproteobacteria</taxon>
        <taxon>Hyphomicrobiales</taxon>
        <taxon>Chelatococcaceae</taxon>
        <taxon>Chelatococcus</taxon>
    </lineage>
</organism>
<dbReference type="NCBIfam" id="TIGR01484">
    <property type="entry name" value="HAD-SF-IIB"/>
    <property type="match status" value="1"/>
</dbReference>
<evidence type="ECO:0000256" key="1">
    <source>
        <dbReference type="ARBA" id="ARBA00005199"/>
    </source>
</evidence>
<dbReference type="PANTHER" id="PTHR43768:SF3">
    <property type="entry name" value="TREHALOSE 6-PHOSPHATE PHOSPHATASE"/>
    <property type="match status" value="1"/>
</dbReference>
<comment type="catalytic activity">
    <reaction evidence="4">
        <text>alpha,alpha-trehalose 6-phosphate + H2O = alpha,alpha-trehalose + phosphate</text>
        <dbReference type="Rhea" id="RHEA:23420"/>
        <dbReference type="ChEBI" id="CHEBI:15377"/>
        <dbReference type="ChEBI" id="CHEBI:16551"/>
        <dbReference type="ChEBI" id="CHEBI:43474"/>
        <dbReference type="ChEBI" id="CHEBI:58429"/>
        <dbReference type="EC" id="3.1.3.12"/>
    </reaction>
</comment>
<evidence type="ECO:0000256" key="4">
    <source>
        <dbReference type="RuleBase" id="RU361117"/>
    </source>
</evidence>
<dbReference type="AlphaFoldDB" id="A0A2V3UIU4"/>
<dbReference type="GO" id="GO:0046872">
    <property type="term" value="F:metal ion binding"/>
    <property type="evidence" value="ECO:0007669"/>
    <property type="project" value="UniProtKB-KW"/>
</dbReference>
<dbReference type="GO" id="GO:0004805">
    <property type="term" value="F:trehalose-phosphatase activity"/>
    <property type="evidence" value="ECO:0007669"/>
    <property type="project" value="UniProtKB-EC"/>
</dbReference>
<comment type="similarity">
    <text evidence="2 4">Belongs to the trehalose phosphatase family.</text>
</comment>
<dbReference type="Proteomes" id="UP000248021">
    <property type="component" value="Unassembled WGS sequence"/>
</dbReference>
<keyword evidence="3 4" id="KW-0378">Hydrolase</keyword>
<dbReference type="RefSeq" id="WP_110374980.1">
    <property type="nucleotide sequence ID" value="NZ_CAKNFM010000006.1"/>
</dbReference>
<dbReference type="SUPFAM" id="SSF56784">
    <property type="entry name" value="HAD-like"/>
    <property type="match status" value="1"/>
</dbReference>
<dbReference type="InterPro" id="IPR003337">
    <property type="entry name" value="Trehalose_PPase"/>
</dbReference>
<protein>
    <recommendedName>
        <fullName evidence="4">Trehalose 6-phosphate phosphatase</fullName>
        <ecNumber evidence="4">3.1.3.12</ecNumber>
    </recommendedName>
</protein>
<dbReference type="Pfam" id="PF02358">
    <property type="entry name" value="Trehalose_PPase"/>
    <property type="match status" value="1"/>
</dbReference>
<dbReference type="EC" id="3.1.3.12" evidence="4"/>
<dbReference type="EMBL" id="QJJK01000005">
    <property type="protein sequence ID" value="PXW58928.1"/>
    <property type="molecule type" value="Genomic_DNA"/>
</dbReference>
<dbReference type="InterPro" id="IPR006379">
    <property type="entry name" value="HAD-SF_hydro_IIB"/>
</dbReference>
<name>A0A2V3UIU4_9HYPH</name>
<reference evidence="5 6" key="1">
    <citation type="submission" date="2018-05" db="EMBL/GenBank/DDBJ databases">
        <title>Genomic Encyclopedia of Type Strains, Phase IV (KMG-IV): sequencing the most valuable type-strain genomes for metagenomic binning, comparative biology and taxonomic classification.</title>
        <authorList>
            <person name="Goeker M."/>
        </authorList>
    </citation>
    <scope>NUCLEOTIDE SEQUENCE [LARGE SCALE GENOMIC DNA]</scope>
    <source>
        <strain evidence="5 6">DSM 6462</strain>
    </source>
</reference>
<keyword evidence="4" id="KW-0479">Metal-binding</keyword>
<gene>
    <name evidence="5" type="ORF">C7450_105277</name>
</gene>
<comment type="function">
    <text evidence="4">Removes the phosphate from trehalose 6-phosphate to produce free trehalose.</text>
</comment>
<dbReference type="GO" id="GO:0005992">
    <property type="term" value="P:trehalose biosynthetic process"/>
    <property type="evidence" value="ECO:0007669"/>
    <property type="project" value="UniProtKB-UniPathway"/>
</dbReference>
<evidence type="ECO:0000313" key="5">
    <source>
        <dbReference type="EMBL" id="PXW58928.1"/>
    </source>
</evidence>
<accession>A0A2V3UIU4</accession>
<sequence length="273" mass="28923">MSMVSGVIGTGDDSDAAASLLRTIVENPTNYALFFDVDGTLIDIALSPDAVEVPPDLPDALRRLSRRYGDALALLSGRSIPWLDGRFENAVVSVGGLHGLERRDAGGVLRRITAPPMLEAARATIMAALDDMTGVLVEDKDLSIALHYRAAPEQRLRVKRLLTRLAEASDGLLDVMPGKAVVELRTTGAHKGSALMAFMREDPFAGRLPVFFGDDRTDEDAFAAAREKGGVAVVIGRPAEEAGANLSLPDPASVRNFIALAGAENLEPVGVIA</sequence>
<evidence type="ECO:0000313" key="6">
    <source>
        <dbReference type="Proteomes" id="UP000248021"/>
    </source>
</evidence>
<dbReference type="OrthoDB" id="9814913at2"/>
<dbReference type="UniPathway" id="UPA00299"/>
<evidence type="ECO:0000256" key="3">
    <source>
        <dbReference type="ARBA" id="ARBA00022801"/>
    </source>
</evidence>
<evidence type="ECO:0000256" key="2">
    <source>
        <dbReference type="ARBA" id="ARBA00008770"/>
    </source>
</evidence>
<comment type="cofactor">
    <cofactor evidence="4">
        <name>Mg(2+)</name>
        <dbReference type="ChEBI" id="CHEBI:18420"/>
    </cofactor>
</comment>
<dbReference type="CDD" id="cd01627">
    <property type="entry name" value="HAD_TPP"/>
    <property type="match status" value="1"/>
</dbReference>
<dbReference type="InterPro" id="IPR044651">
    <property type="entry name" value="OTSB-like"/>
</dbReference>
<dbReference type="InterPro" id="IPR036412">
    <property type="entry name" value="HAD-like_sf"/>
</dbReference>
<dbReference type="InterPro" id="IPR023214">
    <property type="entry name" value="HAD_sf"/>
</dbReference>
<dbReference type="Gene3D" id="3.30.70.1020">
    <property type="entry name" value="Trehalose-6-phosphate phosphatase related protein, domain 2"/>
    <property type="match status" value="1"/>
</dbReference>
<comment type="caution">
    <text evidence="5">The sequence shown here is derived from an EMBL/GenBank/DDBJ whole genome shotgun (WGS) entry which is preliminary data.</text>
</comment>
<comment type="pathway">
    <text evidence="1 4">Glycan biosynthesis; trehalose biosynthesis.</text>
</comment>